<dbReference type="Proteomes" id="UP000688137">
    <property type="component" value="Unassembled WGS sequence"/>
</dbReference>
<dbReference type="SMART" id="SM00438">
    <property type="entry name" value="ZnF_NFX"/>
    <property type="match status" value="3"/>
</dbReference>
<dbReference type="PANTHER" id="PTHR10887:SF341">
    <property type="entry name" value="NFX1-TYPE ZINC FINGER-CONTAINING PROTEIN 1"/>
    <property type="match status" value="1"/>
</dbReference>
<proteinExistence type="predicted"/>
<dbReference type="InterPro" id="IPR041679">
    <property type="entry name" value="DNA2/NAM7-like_C"/>
</dbReference>
<keyword evidence="1" id="KW-0479">Metal-binding</keyword>
<dbReference type="OMA" id="YQEDCLL"/>
<dbReference type="GO" id="GO:0031048">
    <property type="term" value="P:regulatory ncRNA-mediated heterochromatin formation"/>
    <property type="evidence" value="ECO:0007669"/>
    <property type="project" value="TreeGrafter"/>
</dbReference>
<dbReference type="Pfam" id="PF25396">
    <property type="entry name" value="ZNFX1"/>
    <property type="match status" value="1"/>
</dbReference>
<dbReference type="CDD" id="cd06008">
    <property type="entry name" value="NF-X1-zinc-finger"/>
    <property type="match status" value="1"/>
</dbReference>
<name>A0A8S1L9S1_PARPR</name>
<feature type="domain" description="NF-X1-type" evidence="6">
    <location>
        <begin position="1113"/>
        <end position="1129"/>
    </location>
</feature>
<keyword evidence="3" id="KW-0863">Zinc-finger</keyword>
<dbReference type="InterPro" id="IPR041677">
    <property type="entry name" value="DNA2/NAM7_AAA_11"/>
</dbReference>
<dbReference type="CDD" id="cd18808">
    <property type="entry name" value="SF1_C_Upf1"/>
    <property type="match status" value="1"/>
</dbReference>
<feature type="compositionally biased region" description="Low complexity" evidence="5">
    <location>
        <begin position="639"/>
        <end position="655"/>
    </location>
</feature>
<keyword evidence="4" id="KW-0862">Zinc</keyword>
<dbReference type="InterPro" id="IPR057373">
    <property type="entry name" value="ZNFX1"/>
</dbReference>
<evidence type="ECO:0000313" key="8">
    <source>
        <dbReference type="Proteomes" id="UP000688137"/>
    </source>
</evidence>
<feature type="region of interest" description="Disordered" evidence="5">
    <location>
        <begin position="639"/>
        <end position="668"/>
    </location>
</feature>
<dbReference type="Pfam" id="PF13086">
    <property type="entry name" value="AAA_11"/>
    <property type="match status" value="1"/>
</dbReference>
<dbReference type="GO" id="GO:0031380">
    <property type="term" value="C:nuclear RNA-directed RNA polymerase complex"/>
    <property type="evidence" value="ECO:0007669"/>
    <property type="project" value="TreeGrafter"/>
</dbReference>
<dbReference type="InterPro" id="IPR000967">
    <property type="entry name" value="Znf_NFX1"/>
</dbReference>
<evidence type="ECO:0000256" key="1">
    <source>
        <dbReference type="ARBA" id="ARBA00022723"/>
    </source>
</evidence>
<dbReference type="GO" id="GO:0008270">
    <property type="term" value="F:zinc ion binding"/>
    <property type="evidence" value="ECO:0007669"/>
    <property type="project" value="UniProtKB-KW"/>
</dbReference>
<feature type="domain" description="NF-X1-type" evidence="6">
    <location>
        <begin position="1085"/>
        <end position="1105"/>
    </location>
</feature>
<reference evidence="7" key="1">
    <citation type="submission" date="2021-01" db="EMBL/GenBank/DDBJ databases">
        <authorList>
            <consortium name="Genoscope - CEA"/>
            <person name="William W."/>
        </authorList>
    </citation>
    <scope>NUCLEOTIDE SEQUENCE</scope>
</reference>
<dbReference type="InterPro" id="IPR045055">
    <property type="entry name" value="DNA2/NAM7-like"/>
</dbReference>
<keyword evidence="8" id="KW-1185">Reference proteome</keyword>
<evidence type="ECO:0000256" key="2">
    <source>
        <dbReference type="ARBA" id="ARBA00022737"/>
    </source>
</evidence>
<dbReference type="PANTHER" id="PTHR10887">
    <property type="entry name" value="DNA2/NAM7 HELICASE FAMILY"/>
    <property type="match status" value="1"/>
</dbReference>
<comment type="caution">
    <text evidence="7">The sequence shown here is derived from an EMBL/GenBank/DDBJ whole genome shotgun (WGS) entry which is preliminary data.</text>
</comment>
<dbReference type="EMBL" id="CAJJDM010000028">
    <property type="protein sequence ID" value="CAD8059634.1"/>
    <property type="molecule type" value="Genomic_DNA"/>
</dbReference>
<dbReference type="InterPro" id="IPR047187">
    <property type="entry name" value="SF1_C_Upf1"/>
</dbReference>
<gene>
    <name evidence="7" type="ORF">PPRIM_AZ9-3.1.T0290089</name>
</gene>
<feature type="domain" description="NF-X1-type" evidence="6">
    <location>
        <begin position="1194"/>
        <end position="1211"/>
    </location>
</feature>
<accession>A0A8S1L9S1</accession>
<evidence type="ECO:0000259" key="6">
    <source>
        <dbReference type="SMART" id="SM00438"/>
    </source>
</evidence>
<dbReference type="GO" id="GO:0004386">
    <property type="term" value="F:helicase activity"/>
    <property type="evidence" value="ECO:0007669"/>
    <property type="project" value="InterPro"/>
</dbReference>
<evidence type="ECO:0000256" key="4">
    <source>
        <dbReference type="ARBA" id="ARBA00022833"/>
    </source>
</evidence>
<protein>
    <recommendedName>
        <fullName evidence="6">NF-X1-type domain-containing protein</fullName>
    </recommendedName>
</protein>
<evidence type="ECO:0000256" key="5">
    <source>
        <dbReference type="SAM" id="MobiDB-lite"/>
    </source>
</evidence>
<sequence length="1525" mass="180592">MQNDDQSSIPQLENNFQDQELSSWIRDCFIQQFDIEKILYRLDYDKNIKKQLKYLNPTHQLFDYYYYLIQTMSEFVNTNQNIKKYLEYIVQSQSFQNQISERCHLIITQAESIDNLEYQIEQLFQIFFLLKDIDMNILKQSNISQIFTLQKIIEINFPECNYNALFQNFDQFLCLLQESAEMQKYNNIPSYPQPLEFIQFGGENKQMFGKTTNPFQSSLDNLFNVLREDYIYNIRNDINYLSEKGFYKTIDVYNIDLYQDIRLISFEINNFDILWKISLKQFNLDGRIIKLIDWNYSKKLQIGSLICITNVECHPLLFGIITHRSQKQDDYDIEQRINLQFRILGSKSQIMEFLNLLSQQTIFMECKTSMQAESLIYQLESIKKIKSLDYLYIFAQKNLFFEYSSSIFDIIHLNQKWPSLMSTLDEFQQKAIQYMVYEKLALIQGRPGTGKTYCAILAVRILIKSIYRKNLPIMIVCQNNHTLDYFLEKIIEYIPINQVARLGGSSESAIVQKCLFKTRSKIDFDQVEFQELKKCLHIIFNRLIQYDYIIDAQDITRFWPQLKDKLINDFLLKIDLNYSQIDDVAQNQVLNSWINVKQLSDSILQFETQLFKVHQYFQKEQIIEQIELNNIFGQQKKQSFNQQDQDQQTQNFSLQNESPTSPFEQFNSQNQNESNLHYNFKGIEKIQECLQDKTLNFWELNYNDICEIIKYLKYLKYQEDCLLFEKTYRKFQKMSQTLNDLNDSFDIKKLNEYEIIGVTFSDAAYYNNILTQLNSKVLIIEEADQVLKSDITTILANNIKRLILIGNQVDLEESLKRYNQKNIPLFRRLTQDTIVIKKKIPQVILSTQRRMEKRINDFVSIFYPKNDLVDKNLIQIRNKKGIIGLNSNILIFNHSQLEQIDSKSKENAEEAEMIFQMVQYLIQVGYKESQITILSIFQKQVQGLKKKFMNQNQQQVRVEIVDNYLGEENDIVIISLVINNNHHLYQKKKNQQKIKIAFSRAKLGLYVFGNFDQPLPLNVLIKNFRRLTFLEKILTLAQIKKCYSDTITLKCKTHGKQSYVQKSSDWFKFKAGCCDQVCNQNLDKCNHTCQEICHLGNHPENNCQEQCQRILQCRHKCQQLCRDQCTCTQMIYVTLPVCNHRALINCGQDPAEVLCLQDQEIQFLNCKHLIHYQCYQREDFLYKCQHACDCLLQCGHLCSKKCWEICQPCEQKCVKRRNCGHLDECQNLCYQSCSPCNQKITIQLDCGKHSIQQKCFQIQNHIIKEIQAPPFFLKSKIGSNYLIQIMQMLKNGQKEANFIFKQVEDYKCRNPCKKPRKCGHIFECKNFCSQECTPCEQVITLSLVCDHKYQLLCKDQHNFLQNQLPKDVYKILCQCQHQQNQLSFEACQSCRQIVMKYIGQNYQCQQVCNRKRQCHHIDPCINECGQKCSPCQYIIKKTLDCGHELQIECSSENLQCNKPCTKIRECLHYYPCSNYCSQPCSPCQVEILINLPCGHQKLVKCYTKENKQQRLVEKEQNCEYCQNYF</sequence>
<keyword evidence="2" id="KW-0677">Repeat</keyword>
<evidence type="ECO:0000313" key="7">
    <source>
        <dbReference type="EMBL" id="CAD8059634.1"/>
    </source>
</evidence>
<organism evidence="7 8">
    <name type="scientific">Paramecium primaurelia</name>
    <dbReference type="NCBI Taxonomy" id="5886"/>
    <lineage>
        <taxon>Eukaryota</taxon>
        <taxon>Sar</taxon>
        <taxon>Alveolata</taxon>
        <taxon>Ciliophora</taxon>
        <taxon>Intramacronucleata</taxon>
        <taxon>Oligohymenophorea</taxon>
        <taxon>Peniculida</taxon>
        <taxon>Parameciidae</taxon>
        <taxon>Paramecium</taxon>
    </lineage>
</organism>
<dbReference type="Pfam" id="PF13087">
    <property type="entry name" value="AAA_12"/>
    <property type="match status" value="1"/>
</dbReference>
<evidence type="ECO:0000256" key="3">
    <source>
        <dbReference type="ARBA" id="ARBA00022771"/>
    </source>
</evidence>